<dbReference type="Pfam" id="PF14392">
    <property type="entry name" value="zf-CCHC_4"/>
    <property type="match status" value="1"/>
</dbReference>
<dbReference type="HOGENOM" id="CLU_052737_0_0_1"/>
<proteinExistence type="predicted"/>
<reference evidence="3" key="2">
    <citation type="submission" date="2018-08" db="UniProtKB">
        <authorList>
            <consortium name="EnsemblPlants"/>
        </authorList>
    </citation>
    <scope>IDENTIFICATION</scope>
    <source>
        <strain evidence="3">Yugu1</strain>
    </source>
</reference>
<dbReference type="Gramene" id="KQL01517">
    <property type="protein sequence ID" value="KQL01517"/>
    <property type="gene ID" value="SETIT_015251mg"/>
</dbReference>
<dbReference type="PANTHER" id="PTHR31286">
    <property type="entry name" value="GLYCINE-RICH CELL WALL STRUCTURAL PROTEIN 1.8-LIKE"/>
    <property type="match status" value="1"/>
</dbReference>
<dbReference type="eggNOG" id="KOG1075">
    <property type="taxonomic scope" value="Eukaryota"/>
</dbReference>
<feature type="compositionally biased region" description="Low complexity" evidence="1">
    <location>
        <begin position="291"/>
        <end position="307"/>
    </location>
</feature>
<accession>K3YLX5</accession>
<evidence type="ECO:0000313" key="4">
    <source>
        <dbReference type="Proteomes" id="UP000004995"/>
    </source>
</evidence>
<feature type="region of interest" description="Disordered" evidence="1">
    <location>
        <begin position="266"/>
        <end position="314"/>
    </location>
</feature>
<dbReference type="EnsemblPlants" id="KQL01517">
    <property type="protein sequence ID" value="KQL01517"/>
    <property type="gene ID" value="SETIT_015251mg"/>
</dbReference>
<protein>
    <recommendedName>
        <fullName evidence="2">Zinc knuckle CX2CX4HX4C domain-containing protein</fullName>
    </recommendedName>
</protein>
<evidence type="ECO:0000313" key="3">
    <source>
        <dbReference type="EnsemblPlants" id="KQL01517"/>
    </source>
</evidence>
<dbReference type="PANTHER" id="PTHR31286:SF167">
    <property type="entry name" value="OS09G0268800 PROTEIN"/>
    <property type="match status" value="1"/>
</dbReference>
<feature type="domain" description="Zinc knuckle CX2CX4HX4C" evidence="2">
    <location>
        <begin position="104"/>
        <end position="135"/>
    </location>
</feature>
<evidence type="ECO:0000256" key="1">
    <source>
        <dbReference type="SAM" id="MobiDB-lite"/>
    </source>
</evidence>
<reference evidence="4" key="1">
    <citation type="journal article" date="2012" name="Nat. Biotechnol.">
        <title>Reference genome sequence of the model plant Setaria.</title>
        <authorList>
            <person name="Bennetzen J.L."/>
            <person name="Schmutz J."/>
            <person name="Wang H."/>
            <person name="Percifield R."/>
            <person name="Hawkins J."/>
            <person name="Pontaroli A.C."/>
            <person name="Estep M."/>
            <person name="Feng L."/>
            <person name="Vaughn J.N."/>
            <person name="Grimwood J."/>
            <person name="Jenkins J."/>
            <person name="Barry K."/>
            <person name="Lindquist E."/>
            <person name="Hellsten U."/>
            <person name="Deshpande S."/>
            <person name="Wang X."/>
            <person name="Wu X."/>
            <person name="Mitros T."/>
            <person name="Triplett J."/>
            <person name="Yang X."/>
            <person name="Ye C.Y."/>
            <person name="Mauro-Herrera M."/>
            <person name="Wang L."/>
            <person name="Li P."/>
            <person name="Sharma M."/>
            <person name="Sharma R."/>
            <person name="Ronald P.C."/>
            <person name="Panaud O."/>
            <person name="Kellogg E.A."/>
            <person name="Brutnell T.P."/>
            <person name="Doust A.N."/>
            <person name="Tuskan G.A."/>
            <person name="Rokhsar D."/>
            <person name="Devos K.M."/>
        </authorList>
    </citation>
    <scope>NUCLEOTIDE SEQUENCE [LARGE SCALE GENOMIC DNA]</scope>
    <source>
        <strain evidence="4">cv. Yugu1</strain>
    </source>
</reference>
<sequence>MAAARLLIEKHFAEQSLQSTMRAAWNTAREVVFRPIEKNLFVVQAFCLGDWKRIMEDGPWIFRGIPLLYRMEAILQQLASKVGEVLSVEMKVVATGAGDFHRARGRDSIMLQVKYEKLSRFCSHCGKMGHTHLECGTREHEEEDMQFGVWMVAEEELWHPGACELLTLNSKALRGGTTSDHGGRGLRGGRARRGGARGGARESLWREEAASLDSNDTRKTSVEMVGLNVGRVADLEDTASSPIKPEDSGVECIAAAKVIKHLNTAQRTAASDATTEVPPPPPQEQKRMKKTGAAATASPPKSKSGSPVEHSQAK</sequence>
<evidence type="ECO:0000259" key="2">
    <source>
        <dbReference type="Pfam" id="PF14392"/>
    </source>
</evidence>
<dbReference type="Proteomes" id="UP000004995">
    <property type="component" value="Unassembled WGS sequence"/>
</dbReference>
<dbReference type="InterPro" id="IPR025836">
    <property type="entry name" value="Zn_knuckle_CX2CX4HX4C"/>
</dbReference>
<dbReference type="AlphaFoldDB" id="K3YLX5"/>
<organism evidence="3 4">
    <name type="scientific">Setaria italica</name>
    <name type="common">Foxtail millet</name>
    <name type="synonym">Panicum italicum</name>
    <dbReference type="NCBI Taxonomy" id="4555"/>
    <lineage>
        <taxon>Eukaryota</taxon>
        <taxon>Viridiplantae</taxon>
        <taxon>Streptophyta</taxon>
        <taxon>Embryophyta</taxon>
        <taxon>Tracheophyta</taxon>
        <taxon>Spermatophyta</taxon>
        <taxon>Magnoliopsida</taxon>
        <taxon>Liliopsida</taxon>
        <taxon>Poales</taxon>
        <taxon>Poaceae</taxon>
        <taxon>PACMAD clade</taxon>
        <taxon>Panicoideae</taxon>
        <taxon>Panicodae</taxon>
        <taxon>Paniceae</taxon>
        <taxon>Cenchrinae</taxon>
        <taxon>Setaria</taxon>
    </lineage>
</organism>
<dbReference type="EMBL" id="AGNK02003751">
    <property type="status" value="NOT_ANNOTATED_CDS"/>
    <property type="molecule type" value="Genomic_DNA"/>
</dbReference>
<feature type="compositionally biased region" description="Basic and acidic residues" evidence="1">
    <location>
        <begin position="199"/>
        <end position="217"/>
    </location>
</feature>
<dbReference type="InterPro" id="IPR040256">
    <property type="entry name" value="At4g02000-like"/>
</dbReference>
<dbReference type="InParanoid" id="K3YLX5"/>
<keyword evidence="4" id="KW-1185">Reference proteome</keyword>
<dbReference type="OMA" id="HEEEDMQ"/>
<feature type="region of interest" description="Disordered" evidence="1">
    <location>
        <begin position="176"/>
        <end position="217"/>
    </location>
</feature>
<name>K3YLX5_SETIT</name>